<sequence>MSASRQKKVYLPTSARKNQFITVGFPLTDEFVNHYDNIDDCYREFSHLVFKLAEEFELYNVHVVATDKLPVVRYHAESYCFPTQEQLRFFYNPAHHEANRLHMTSGYRAKKLKIVFLSTGTELRNNAASFHAKIQAFNNALKPMLPTQSLAIKVRDHQHISYDFFAKNKGNKESYAYKLRVLNNRYQRRECELPEDVSSLNYVLITLPVGRKLKNQLLDDTATDYNSSYQALCDNFIEAAKSKQLTKLAVIANGKVPLVRNSKFDELNSTDEFQVIGFDPNISEHKPVCHWNHDEVAEVIRFVVVAGKEDVIDEGYGRFMNQVEEAMRKFIKQYTFDKEHVDLTIRFHQHLSYKA</sequence>
<reference evidence="1 2" key="1">
    <citation type="submission" date="2020-02" db="EMBL/GenBank/DDBJ databases">
        <title>Shewanella WXL01 sp. nov., a marine bacterium isolated from green algae in Luhuitou Fringing Reef (Northern South China Sea).</title>
        <authorList>
            <person name="Wang X."/>
        </authorList>
    </citation>
    <scope>NUCLEOTIDE SEQUENCE [LARGE SCALE GENOMIC DNA]</scope>
    <source>
        <strain evidence="1 2">MCCC 1A01895</strain>
    </source>
</reference>
<name>A0ABS5I5F3_9GAMM</name>
<proteinExistence type="predicted"/>
<evidence type="ECO:0000313" key="1">
    <source>
        <dbReference type="EMBL" id="MBR9729253.1"/>
    </source>
</evidence>
<keyword evidence="2" id="KW-1185">Reference proteome</keyword>
<dbReference type="EMBL" id="JAAIKR010000017">
    <property type="protein sequence ID" value="MBR9729253.1"/>
    <property type="molecule type" value="Genomic_DNA"/>
</dbReference>
<evidence type="ECO:0000313" key="2">
    <source>
        <dbReference type="Proteomes" id="UP000811844"/>
    </source>
</evidence>
<dbReference type="Pfam" id="PF11281">
    <property type="entry name" value="DUF3083"/>
    <property type="match status" value="1"/>
</dbReference>
<comment type="caution">
    <text evidence="1">The sequence shown here is derived from an EMBL/GenBank/DDBJ whole genome shotgun (WGS) entry which is preliminary data.</text>
</comment>
<protein>
    <submittedName>
        <fullName evidence="1">DUF3083 family protein</fullName>
    </submittedName>
</protein>
<gene>
    <name evidence="1" type="ORF">G3R48_14830</name>
</gene>
<accession>A0ABS5I5F3</accession>
<organism evidence="1 2">
    <name type="scientific">Shewanella intestini</name>
    <dbReference type="NCBI Taxonomy" id="2017544"/>
    <lineage>
        <taxon>Bacteria</taxon>
        <taxon>Pseudomonadati</taxon>
        <taxon>Pseudomonadota</taxon>
        <taxon>Gammaproteobacteria</taxon>
        <taxon>Alteromonadales</taxon>
        <taxon>Shewanellaceae</taxon>
        <taxon>Shewanella</taxon>
    </lineage>
</organism>
<dbReference type="RefSeq" id="WP_153662233.1">
    <property type="nucleotide sequence ID" value="NZ_JAAIKR010000017.1"/>
</dbReference>
<dbReference type="InterPro" id="IPR021433">
    <property type="entry name" value="DUF3083"/>
</dbReference>
<dbReference type="Proteomes" id="UP000811844">
    <property type="component" value="Unassembled WGS sequence"/>
</dbReference>